<dbReference type="EMBL" id="KK852527">
    <property type="protein sequence ID" value="KDR22043.1"/>
    <property type="molecule type" value="Genomic_DNA"/>
</dbReference>
<proteinExistence type="predicted"/>
<keyword evidence="1" id="KW-0732">Signal</keyword>
<gene>
    <name evidence="2" type="ORF">L798_03067</name>
</gene>
<sequence length="141" mass="14830">MDKHSRDFILAMKIVIASVILTIVSSQIPPVAGQWNTAAKPNMRFFPGSYPGNTVGAHPGAYPGGYFGAAAPPYPGIFPPNVGYPVPAYPVPRYIMPGHPVSGYPVPGYPVPGYPYGVGNPFGSHLGVPMLYNNKNSGGTT</sequence>
<evidence type="ECO:0000313" key="3">
    <source>
        <dbReference type="Proteomes" id="UP000027135"/>
    </source>
</evidence>
<dbReference type="Proteomes" id="UP000027135">
    <property type="component" value="Unassembled WGS sequence"/>
</dbReference>
<name>A0A067RG80_ZOONE</name>
<protein>
    <submittedName>
        <fullName evidence="2">Uncharacterized protein</fullName>
    </submittedName>
</protein>
<dbReference type="InParanoid" id="A0A067RG80"/>
<evidence type="ECO:0000256" key="1">
    <source>
        <dbReference type="SAM" id="SignalP"/>
    </source>
</evidence>
<organism evidence="2 3">
    <name type="scientific">Zootermopsis nevadensis</name>
    <name type="common">Dampwood termite</name>
    <dbReference type="NCBI Taxonomy" id="136037"/>
    <lineage>
        <taxon>Eukaryota</taxon>
        <taxon>Metazoa</taxon>
        <taxon>Ecdysozoa</taxon>
        <taxon>Arthropoda</taxon>
        <taxon>Hexapoda</taxon>
        <taxon>Insecta</taxon>
        <taxon>Pterygota</taxon>
        <taxon>Neoptera</taxon>
        <taxon>Polyneoptera</taxon>
        <taxon>Dictyoptera</taxon>
        <taxon>Blattodea</taxon>
        <taxon>Blattoidea</taxon>
        <taxon>Termitoidae</taxon>
        <taxon>Termopsidae</taxon>
        <taxon>Zootermopsis</taxon>
    </lineage>
</organism>
<reference evidence="2 3" key="1">
    <citation type="journal article" date="2014" name="Nat. Commun.">
        <title>Molecular traces of alternative social organization in a termite genome.</title>
        <authorList>
            <person name="Terrapon N."/>
            <person name="Li C."/>
            <person name="Robertson H.M."/>
            <person name="Ji L."/>
            <person name="Meng X."/>
            <person name="Booth W."/>
            <person name="Chen Z."/>
            <person name="Childers C.P."/>
            <person name="Glastad K.M."/>
            <person name="Gokhale K."/>
            <person name="Gowin J."/>
            <person name="Gronenberg W."/>
            <person name="Hermansen R.A."/>
            <person name="Hu H."/>
            <person name="Hunt B.G."/>
            <person name="Huylmans A.K."/>
            <person name="Khalil S.M."/>
            <person name="Mitchell R.D."/>
            <person name="Munoz-Torres M.C."/>
            <person name="Mustard J.A."/>
            <person name="Pan H."/>
            <person name="Reese J.T."/>
            <person name="Scharf M.E."/>
            <person name="Sun F."/>
            <person name="Vogel H."/>
            <person name="Xiao J."/>
            <person name="Yang W."/>
            <person name="Yang Z."/>
            <person name="Yang Z."/>
            <person name="Zhou J."/>
            <person name="Zhu J."/>
            <person name="Brent C.S."/>
            <person name="Elsik C.G."/>
            <person name="Goodisman M.A."/>
            <person name="Liberles D.A."/>
            <person name="Roe R.M."/>
            <person name="Vargo E.L."/>
            <person name="Vilcinskas A."/>
            <person name="Wang J."/>
            <person name="Bornberg-Bauer E."/>
            <person name="Korb J."/>
            <person name="Zhang G."/>
            <person name="Liebig J."/>
        </authorList>
    </citation>
    <scope>NUCLEOTIDE SEQUENCE [LARGE SCALE GENOMIC DNA]</scope>
    <source>
        <tissue evidence="2">Whole organism</tissue>
    </source>
</reference>
<accession>A0A067RG80</accession>
<feature type="signal peptide" evidence="1">
    <location>
        <begin position="1"/>
        <end position="33"/>
    </location>
</feature>
<feature type="chain" id="PRO_5001645123" evidence="1">
    <location>
        <begin position="34"/>
        <end position="141"/>
    </location>
</feature>
<evidence type="ECO:0000313" key="2">
    <source>
        <dbReference type="EMBL" id="KDR22043.1"/>
    </source>
</evidence>
<keyword evidence="3" id="KW-1185">Reference proteome</keyword>
<dbReference type="AlphaFoldDB" id="A0A067RG80"/>